<feature type="domain" description="HTH bat-type" evidence="1">
    <location>
        <begin position="174"/>
        <end position="225"/>
    </location>
</feature>
<evidence type="ECO:0000313" key="3">
    <source>
        <dbReference type="Proteomes" id="UP000694018"/>
    </source>
</evidence>
<dbReference type="PANTHER" id="PTHR34236">
    <property type="entry name" value="DIMETHYL SULFOXIDE REDUCTASE TRANSCRIPTIONAL ACTIVATOR"/>
    <property type="match status" value="1"/>
</dbReference>
<evidence type="ECO:0000259" key="1">
    <source>
        <dbReference type="Pfam" id="PF04967"/>
    </source>
</evidence>
<name>A0A8F5BLN6_SACSH</name>
<dbReference type="KEGG" id="sshi:J5U23_00434"/>
<dbReference type="EMBL" id="CP077717">
    <property type="protein sequence ID" value="QXJ27567.1"/>
    <property type="molecule type" value="Genomic_DNA"/>
</dbReference>
<dbReference type="GeneID" id="65562050"/>
<reference evidence="2" key="1">
    <citation type="journal article" date="2021" name="Environ. Microbiol.">
        <title>New insights into the diversity and evolution of the archaeal mobilome from three complete genomes of Saccharolobus shibatae.</title>
        <authorList>
            <person name="Medvedeva S."/>
            <person name="Brandt D."/>
            <person name="Cvirkaite-Krupovic V."/>
            <person name="Liu Y."/>
            <person name="Severinov K."/>
            <person name="Ishino S."/>
            <person name="Ishino Y."/>
            <person name="Prangishvili D."/>
            <person name="Kalinowski J."/>
            <person name="Krupovic M."/>
        </authorList>
    </citation>
    <scope>NUCLEOTIDE SEQUENCE</scope>
    <source>
        <strain evidence="2">B12</strain>
    </source>
</reference>
<dbReference type="Proteomes" id="UP000694018">
    <property type="component" value="Chromosome"/>
</dbReference>
<protein>
    <recommendedName>
        <fullName evidence="1">HTH bat-type domain-containing protein</fullName>
    </recommendedName>
</protein>
<dbReference type="RefSeq" id="WP_244988805.1">
    <property type="nucleotide sequence ID" value="NZ_CP077717.1"/>
</dbReference>
<sequence>MKSKNKMIKILEIKARLKHYDCWSSLCEVYPCKGKIHYAVKINNSEIMEFTTLKFDNIKFFSDFMNIPRKKNILNVLYSKRKSSNSVDIAYILDYNFTIRKILEILNPFFEDVTTENGIEYWKIYSLTRIKTGLSSILNTLKYSLEAENSKILDINLNLYKFNDIVPYFMPPSLTDRESEILLKAYKEGYFESPRNVSLAKLADETGISKVALLKILRTSIKKLIMNYLNNKGPM</sequence>
<organism evidence="2 3">
    <name type="scientific">Saccharolobus shibatae (strain ATCC 51178 / DSM 5389 / JCM 8931 / NBRC 15437 / B12)</name>
    <name type="common">Sulfolobus shibatae</name>
    <dbReference type="NCBI Taxonomy" id="523848"/>
    <lineage>
        <taxon>Archaea</taxon>
        <taxon>Thermoproteota</taxon>
        <taxon>Thermoprotei</taxon>
        <taxon>Sulfolobales</taxon>
        <taxon>Sulfolobaceae</taxon>
        <taxon>Saccharolobus</taxon>
    </lineage>
</organism>
<gene>
    <name evidence="2" type="ORF">J5U23_00434</name>
</gene>
<dbReference type="PANTHER" id="PTHR34236:SF1">
    <property type="entry name" value="DIMETHYL SULFOXIDE REDUCTASE TRANSCRIPTIONAL ACTIVATOR"/>
    <property type="match status" value="1"/>
</dbReference>
<dbReference type="InterPro" id="IPR007050">
    <property type="entry name" value="HTH_bacterioopsin"/>
</dbReference>
<dbReference type="Pfam" id="PF04967">
    <property type="entry name" value="HTH_10"/>
    <property type="match status" value="1"/>
</dbReference>
<accession>A0A8F5BLN6</accession>
<evidence type="ECO:0000313" key="2">
    <source>
        <dbReference type="EMBL" id="QXJ27567.1"/>
    </source>
</evidence>
<dbReference type="AlphaFoldDB" id="A0A8F5BLN6"/>
<proteinExistence type="predicted"/>